<keyword evidence="1" id="KW-0812">Transmembrane</keyword>
<evidence type="ECO:0000313" key="3">
    <source>
        <dbReference type="Proteomes" id="UP001150924"/>
    </source>
</evidence>
<organism evidence="2 3">
    <name type="scientific">Nannocystis pusilla</name>
    <dbReference type="NCBI Taxonomy" id="889268"/>
    <lineage>
        <taxon>Bacteria</taxon>
        <taxon>Pseudomonadati</taxon>
        <taxon>Myxococcota</taxon>
        <taxon>Polyangia</taxon>
        <taxon>Nannocystales</taxon>
        <taxon>Nannocystaceae</taxon>
        <taxon>Nannocystis</taxon>
    </lineage>
</organism>
<dbReference type="Proteomes" id="UP001150924">
    <property type="component" value="Unassembled WGS sequence"/>
</dbReference>
<evidence type="ECO:0008006" key="4">
    <source>
        <dbReference type="Google" id="ProtNLM"/>
    </source>
</evidence>
<dbReference type="AlphaFoldDB" id="A0A9X3J1P2"/>
<keyword evidence="3" id="KW-1185">Reference proteome</keyword>
<feature type="transmembrane region" description="Helical" evidence="1">
    <location>
        <begin position="237"/>
        <end position="256"/>
    </location>
</feature>
<reference evidence="2" key="1">
    <citation type="submission" date="2022-11" db="EMBL/GenBank/DDBJ databases">
        <title>Minimal conservation of predation-associated metabolite biosynthetic gene clusters underscores biosynthetic potential of Myxococcota including descriptions for ten novel species: Archangium lansinium sp. nov., Myxococcus landrumus sp. nov., Nannocystis bai.</title>
        <authorList>
            <person name="Ahearne A."/>
            <person name="Stevens C."/>
            <person name="Phillips K."/>
        </authorList>
    </citation>
    <scope>NUCLEOTIDE SEQUENCE</scope>
    <source>
        <strain evidence="2">Na p29</strain>
    </source>
</reference>
<keyword evidence="1" id="KW-0472">Membrane</keyword>
<feature type="transmembrane region" description="Helical" evidence="1">
    <location>
        <begin position="156"/>
        <end position="176"/>
    </location>
</feature>
<protein>
    <recommendedName>
        <fullName evidence="4">DoxX family protein</fullName>
    </recommendedName>
</protein>
<accession>A0A9X3J1P2</accession>
<feature type="transmembrane region" description="Helical" evidence="1">
    <location>
        <begin position="262"/>
        <end position="283"/>
    </location>
</feature>
<sequence>MRARATSLREGRGRARRNLARKINCAEPGALRLSWRPEASGCMGDDGERWSLARRIGLSFVGIYFCLNIVPLMLLSVPLLDDWFGMLWLTLWVKLMPILGNAALGIEGPISMEIAGSSDMTWNYVQQFWYLVLAVVGALVWAALPHRRSPFPTQYAWLRIILRHGLAMMMLSYGFIKVFGVQMPPLGPAELSRTYGESSPGGLLWSFMGFSPFYKGFTGMAEVIGGALLLWRRTATLGALVTAGVMAHVAVLNFCYDVPVKIYSSLFLLMALFLAAHEARALIDLFVRGRPAALADPPPVLGRRMRIARVVLKAVVFVSILETPVKLAIRQATPRPEPGPLAGAWEVVEFVHDGQVRPWSQHDELRWRQLVIMPYPMAMVRGMRGQKTGYGVAYDEAGGKLTLTSMADPDATHVLALERPAVDEMILRGPLAGGTVTVRLQRLDTEHAPLMTRGFRWVIEDGFG</sequence>
<gene>
    <name evidence="2" type="ORF">OV079_41235</name>
</gene>
<feature type="transmembrane region" description="Helical" evidence="1">
    <location>
        <begin position="213"/>
        <end position="230"/>
    </location>
</feature>
<dbReference type="RefSeq" id="WP_267775193.1">
    <property type="nucleotide sequence ID" value="NZ_JAPNKE010000002.1"/>
</dbReference>
<feature type="transmembrane region" description="Helical" evidence="1">
    <location>
        <begin position="127"/>
        <end position="144"/>
    </location>
</feature>
<proteinExistence type="predicted"/>
<evidence type="ECO:0000256" key="1">
    <source>
        <dbReference type="SAM" id="Phobius"/>
    </source>
</evidence>
<evidence type="ECO:0000313" key="2">
    <source>
        <dbReference type="EMBL" id="MCY1011876.1"/>
    </source>
</evidence>
<feature type="transmembrane region" description="Helical" evidence="1">
    <location>
        <begin position="58"/>
        <end position="80"/>
    </location>
</feature>
<dbReference type="EMBL" id="JAPNKE010000002">
    <property type="protein sequence ID" value="MCY1011876.1"/>
    <property type="molecule type" value="Genomic_DNA"/>
</dbReference>
<comment type="caution">
    <text evidence="2">The sequence shown here is derived from an EMBL/GenBank/DDBJ whole genome shotgun (WGS) entry which is preliminary data.</text>
</comment>
<name>A0A9X3J1P2_9BACT</name>
<keyword evidence="1" id="KW-1133">Transmembrane helix</keyword>